<reference evidence="3 4" key="1">
    <citation type="journal article" date="2023" name="BMC Biol.">
        <title>The compact genome of the sponge Oopsacas minuta (Hexactinellida) is lacking key metazoan core genes.</title>
        <authorList>
            <person name="Santini S."/>
            <person name="Schenkelaars Q."/>
            <person name="Jourda C."/>
            <person name="Duchesne M."/>
            <person name="Belahbib H."/>
            <person name="Rocher C."/>
            <person name="Selva M."/>
            <person name="Riesgo A."/>
            <person name="Vervoort M."/>
            <person name="Leys S.P."/>
            <person name="Kodjabachian L."/>
            <person name="Le Bivic A."/>
            <person name="Borchiellini C."/>
            <person name="Claverie J.M."/>
            <person name="Renard E."/>
        </authorList>
    </citation>
    <scope>NUCLEOTIDE SEQUENCE [LARGE SCALE GENOMIC DNA]</scope>
    <source>
        <strain evidence="3">SPO-2</strain>
    </source>
</reference>
<dbReference type="GO" id="GO:0030276">
    <property type="term" value="F:clathrin binding"/>
    <property type="evidence" value="ECO:0007669"/>
    <property type="project" value="TreeGrafter"/>
</dbReference>
<dbReference type="GO" id="GO:0006897">
    <property type="term" value="P:endocytosis"/>
    <property type="evidence" value="ECO:0007669"/>
    <property type="project" value="TreeGrafter"/>
</dbReference>
<proteinExistence type="predicted"/>
<evidence type="ECO:0000313" key="4">
    <source>
        <dbReference type="Proteomes" id="UP001165289"/>
    </source>
</evidence>
<protein>
    <recommendedName>
        <fullName evidence="2">ENTH domain-containing protein</fullName>
    </recommendedName>
</protein>
<organism evidence="3 4">
    <name type="scientific">Oopsacas minuta</name>
    <dbReference type="NCBI Taxonomy" id="111878"/>
    <lineage>
        <taxon>Eukaryota</taxon>
        <taxon>Metazoa</taxon>
        <taxon>Porifera</taxon>
        <taxon>Hexactinellida</taxon>
        <taxon>Hexasterophora</taxon>
        <taxon>Lyssacinosida</taxon>
        <taxon>Leucopsacidae</taxon>
        <taxon>Oopsacas</taxon>
    </lineage>
</organism>
<feature type="compositionally biased region" description="Polar residues" evidence="1">
    <location>
        <begin position="592"/>
        <end position="601"/>
    </location>
</feature>
<gene>
    <name evidence="3" type="ORF">LOD99_1145</name>
</gene>
<evidence type="ECO:0000259" key="2">
    <source>
        <dbReference type="PROSITE" id="PS50942"/>
    </source>
</evidence>
<dbReference type="Gene3D" id="1.25.40.90">
    <property type="match status" value="1"/>
</dbReference>
<feature type="compositionally biased region" description="Polar residues" evidence="1">
    <location>
        <begin position="155"/>
        <end position="164"/>
    </location>
</feature>
<dbReference type="InterPro" id="IPR013809">
    <property type="entry name" value="ENTH"/>
</dbReference>
<accession>A0AAV7K672</accession>
<dbReference type="GO" id="GO:0005543">
    <property type="term" value="F:phospholipid binding"/>
    <property type="evidence" value="ECO:0007669"/>
    <property type="project" value="TreeGrafter"/>
</dbReference>
<feature type="region of interest" description="Disordered" evidence="1">
    <location>
        <begin position="432"/>
        <end position="488"/>
    </location>
</feature>
<evidence type="ECO:0000313" key="3">
    <source>
        <dbReference type="EMBL" id="KAI6656345.1"/>
    </source>
</evidence>
<feature type="region of interest" description="Disordered" evidence="1">
    <location>
        <begin position="148"/>
        <end position="189"/>
    </location>
</feature>
<keyword evidence="4" id="KW-1185">Reference proteome</keyword>
<feature type="region of interest" description="Disordered" evidence="1">
    <location>
        <begin position="239"/>
        <end position="348"/>
    </location>
</feature>
<feature type="compositionally biased region" description="Basic and acidic residues" evidence="1">
    <location>
        <begin position="313"/>
        <end position="323"/>
    </location>
</feature>
<sequence>MAIRGIKNVVGNYTNGEIKVRESTTNEPWGPTTAQLAEISDLCYQLLHFHEVMGMIEKRLNDKGKNYRHVAKGLLVLDYVIKTGPERVIQHWKDKLYIINTLKDFQFTDKDSKDQGRTIRDRAKQLTLLLNDNEMLLAEREKALETKKKFHSGTLAPTTSSDPMSRSWEPERKPFQDGKGSQKGSTPNLSADIKAALPSTKGEEDLQLQVALALSKEADAKIEKSSLDEENQYKQAIQLSKTTPNHTKTPGLIAPPPSTKPADPWASLPEPSQPKAPEELGDPWGGIGGTTQPPVPSVVEELLIQDPTEVPDPWERGELRGRLDSPAPDVSDPWGALTSAPSGSPALKPVNLTNEIVMGPDPWAGANKTTEAQDPLTLMDRPVSPPKQPAVLDPQRNSKLTAANTVEEDFLGSSNAKLVNLDALVDLGRAPTSGSSQVGNPFAMLPPEPTSKPVSNPFLSATETPRPTLNQMRDFSKPDPLQAPLVPSGLSAPSYSALQSSQGSDLASVFQTSSVPTTNPTYNFTNPQAPTSLSGFGQFQTNPGNPAFQTGPPVNLFGTGQAPTGTPAYSAFQGAPVPPGPAPGANYGGGSNFPQSSNPFF</sequence>
<dbReference type="EMBL" id="JAKMXF010000144">
    <property type="protein sequence ID" value="KAI6656345.1"/>
    <property type="molecule type" value="Genomic_DNA"/>
</dbReference>
<feature type="region of interest" description="Disordered" evidence="1">
    <location>
        <begin position="377"/>
        <end position="397"/>
    </location>
</feature>
<dbReference type="GO" id="GO:0005886">
    <property type="term" value="C:plasma membrane"/>
    <property type="evidence" value="ECO:0007669"/>
    <property type="project" value="TreeGrafter"/>
</dbReference>
<evidence type="ECO:0000256" key="1">
    <source>
        <dbReference type="SAM" id="MobiDB-lite"/>
    </source>
</evidence>
<dbReference type="GO" id="GO:0030125">
    <property type="term" value="C:clathrin vesicle coat"/>
    <property type="evidence" value="ECO:0007669"/>
    <property type="project" value="TreeGrafter"/>
</dbReference>
<dbReference type="GO" id="GO:0005768">
    <property type="term" value="C:endosome"/>
    <property type="evidence" value="ECO:0007669"/>
    <property type="project" value="TreeGrafter"/>
</dbReference>
<dbReference type="FunFam" id="1.25.40.90:FF:000006">
    <property type="entry name" value="Clathrin interactor 1"/>
    <property type="match status" value="1"/>
</dbReference>
<feature type="compositionally biased region" description="Polar residues" evidence="1">
    <location>
        <begin position="452"/>
        <end position="473"/>
    </location>
</feature>
<dbReference type="PANTHER" id="PTHR12276">
    <property type="entry name" value="EPSIN/ENT-RELATED"/>
    <property type="match status" value="1"/>
</dbReference>
<feature type="domain" description="ENTH" evidence="2">
    <location>
        <begin position="8"/>
        <end position="140"/>
    </location>
</feature>
<feature type="region of interest" description="Disordered" evidence="1">
    <location>
        <begin position="519"/>
        <end position="601"/>
    </location>
</feature>
<dbReference type="Pfam" id="PF01417">
    <property type="entry name" value="ENTH"/>
    <property type="match status" value="1"/>
</dbReference>
<dbReference type="Proteomes" id="UP001165289">
    <property type="component" value="Unassembled WGS sequence"/>
</dbReference>
<dbReference type="InterPro" id="IPR008942">
    <property type="entry name" value="ENTH_VHS"/>
</dbReference>
<dbReference type="AlphaFoldDB" id="A0AAV7K672"/>
<dbReference type="SUPFAM" id="SSF48464">
    <property type="entry name" value="ENTH/VHS domain"/>
    <property type="match status" value="1"/>
</dbReference>
<dbReference type="PROSITE" id="PS50942">
    <property type="entry name" value="ENTH"/>
    <property type="match status" value="1"/>
</dbReference>
<feature type="compositionally biased region" description="Polar residues" evidence="1">
    <location>
        <begin position="528"/>
        <end position="548"/>
    </location>
</feature>
<feature type="compositionally biased region" description="Polar residues" evidence="1">
    <location>
        <begin position="239"/>
        <end position="248"/>
    </location>
</feature>
<dbReference type="SMART" id="SM00273">
    <property type="entry name" value="ENTH"/>
    <property type="match status" value="1"/>
</dbReference>
<name>A0AAV7K672_9METZ</name>
<comment type="caution">
    <text evidence="3">The sequence shown here is derived from an EMBL/GenBank/DDBJ whole genome shotgun (WGS) entry which is preliminary data.</text>
</comment>
<dbReference type="PANTHER" id="PTHR12276:SF115">
    <property type="entry name" value="FI19443P1"/>
    <property type="match status" value="1"/>
</dbReference>